<evidence type="ECO:0000313" key="1">
    <source>
        <dbReference type="EMBL" id="OKL52815.1"/>
    </source>
</evidence>
<name>A0A1Q5PZE5_9ACTO</name>
<keyword evidence="2" id="KW-1185">Reference proteome</keyword>
<reference evidence="2" key="1">
    <citation type="submission" date="2016-12" db="EMBL/GenBank/DDBJ databases">
        <authorList>
            <person name="Meng X."/>
        </authorList>
    </citation>
    <scope>NUCLEOTIDE SEQUENCE [LARGE SCALE GENOMIC DNA]</scope>
    <source>
        <strain evidence="2">DSM 20732</strain>
    </source>
</reference>
<accession>A0A1Q5PZE5</accession>
<dbReference type="InParanoid" id="A0A1Q5PZE5"/>
<dbReference type="EMBL" id="MQVS01000001">
    <property type="protein sequence ID" value="OKL52815.1"/>
    <property type="molecule type" value="Genomic_DNA"/>
</dbReference>
<protein>
    <submittedName>
        <fullName evidence="1">Uncharacterized protein</fullName>
    </submittedName>
</protein>
<dbReference type="Proteomes" id="UP000185612">
    <property type="component" value="Unassembled WGS sequence"/>
</dbReference>
<evidence type="ECO:0000313" key="2">
    <source>
        <dbReference type="Proteomes" id="UP000185612"/>
    </source>
</evidence>
<proteinExistence type="predicted"/>
<sequence>MGVRLAREMNEDFAFTRLNTQSGAVVEPGDVSPFYAEVRHMLRDAPQRELADWLRALAGLVTKSAHTEPTRYDILQLLQAALTVDAADLPLEEASAPPQLPGDDEGVVLPAEQARQRALGVIAFQLADLRKLAAAGTLHDPHRFFGVVSPTGNYWYNFTPEAFIECGAAGLADTDREDTAGWDLLALWLEFGRLYE</sequence>
<organism evidence="1 2">
    <name type="scientific">Buchananella hordeovulneris</name>
    <dbReference type="NCBI Taxonomy" id="52770"/>
    <lineage>
        <taxon>Bacteria</taxon>
        <taxon>Bacillati</taxon>
        <taxon>Actinomycetota</taxon>
        <taxon>Actinomycetes</taxon>
        <taxon>Actinomycetales</taxon>
        <taxon>Actinomycetaceae</taxon>
        <taxon>Buchananella</taxon>
    </lineage>
</organism>
<dbReference type="AlphaFoldDB" id="A0A1Q5PZE5"/>
<gene>
    <name evidence="1" type="ORF">BSZ40_01610</name>
</gene>
<comment type="caution">
    <text evidence="1">The sequence shown here is derived from an EMBL/GenBank/DDBJ whole genome shotgun (WGS) entry which is preliminary data.</text>
</comment>